<protein>
    <submittedName>
        <fullName evidence="2">Uncharacterized protein</fullName>
    </submittedName>
</protein>
<accession>A0AAD4YVS9</accession>
<feature type="region of interest" description="Disordered" evidence="1">
    <location>
        <begin position="1"/>
        <end position="41"/>
    </location>
</feature>
<evidence type="ECO:0000313" key="3">
    <source>
        <dbReference type="Proteomes" id="UP001054821"/>
    </source>
</evidence>
<comment type="caution">
    <text evidence="2">The sequence shown here is derived from an EMBL/GenBank/DDBJ whole genome shotgun (WGS) entry which is preliminary data.</text>
</comment>
<sequence>MSPRHSTSHKTGHFRTATSSSSSPSPLQPRSTADIAGNRKKQADFSQIFRKLVRVISKTNFCEFGSKRHMS</sequence>
<evidence type="ECO:0000313" key="2">
    <source>
        <dbReference type="EMBL" id="KAI5324247.1"/>
    </source>
</evidence>
<dbReference type="Proteomes" id="UP001054821">
    <property type="component" value="Chromosome 6"/>
</dbReference>
<dbReference type="AlphaFoldDB" id="A0AAD4YVS9"/>
<organism evidence="2 3">
    <name type="scientific">Prunus dulcis</name>
    <name type="common">Almond</name>
    <name type="synonym">Amygdalus dulcis</name>
    <dbReference type="NCBI Taxonomy" id="3755"/>
    <lineage>
        <taxon>Eukaryota</taxon>
        <taxon>Viridiplantae</taxon>
        <taxon>Streptophyta</taxon>
        <taxon>Embryophyta</taxon>
        <taxon>Tracheophyta</taxon>
        <taxon>Spermatophyta</taxon>
        <taxon>Magnoliopsida</taxon>
        <taxon>eudicotyledons</taxon>
        <taxon>Gunneridae</taxon>
        <taxon>Pentapetalae</taxon>
        <taxon>rosids</taxon>
        <taxon>fabids</taxon>
        <taxon>Rosales</taxon>
        <taxon>Rosaceae</taxon>
        <taxon>Amygdaloideae</taxon>
        <taxon>Amygdaleae</taxon>
        <taxon>Prunus</taxon>
    </lineage>
</organism>
<keyword evidence="3" id="KW-1185">Reference proteome</keyword>
<feature type="compositionally biased region" description="Basic residues" evidence="1">
    <location>
        <begin position="1"/>
        <end position="13"/>
    </location>
</feature>
<reference evidence="2 3" key="1">
    <citation type="journal article" date="2022" name="G3 (Bethesda)">
        <title>Whole-genome sequence and methylome profiling of the almond [Prunus dulcis (Mill.) D.A. Webb] cultivar 'Nonpareil'.</title>
        <authorList>
            <person name="D'Amico-Willman K.M."/>
            <person name="Ouma W.Z."/>
            <person name="Meulia T."/>
            <person name="Sideli G.M."/>
            <person name="Gradziel T.M."/>
            <person name="Fresnedo-Ramirez J."/>
        </authorList>
    </citation>
    <scope>NUCLEOTIDE SEQUENCE [LARGE SCALE GENOMIC DNA]</scope>
    <source>
        <strain evidence="2">Clone GOH B32 T37-40</strain>
    </source>
</reference>
<proteinExistence type="predicted"/>
<dbReference type="EMBL" id="JAJFAZ020000006">
    <property type="protein sequence ID" value="KAI5324247.1"/>
    <property type="molecule type" value="Genomic_DNA"/>
</dbReference>
<gene>
    <name evidence="2" type="ORF">L3X38_033320</name>
</gene>
<evidence type="ECO:0000256" key="1">
    <source>
        <dbReference type="SAM" id="MobiDB-lite"/>
    </source>
</evidence>
<name>A0AAD4YVS9_PRUDU</name>